<comment type="similarity">
    <text evidence="3 18">Belongs to the heme-copper respiratory oxidase family.</text>
</comment>
<dbReference type="GO" id="GO:0020037">
    <property type="term" value="F:heme binding"/>
    <property type="evidence" value="ECO:0007669"/>
    <property type="project" value="InterPro"/>
</dbReference>
<dbReference type="InterPro" id="IPR023616">
    <property type="entry name" value="Cyt_c_oxase-like_su1_dom"/>
</dbReference>
<keyword evidence="5 19" id="KW-1003">Cell membrane</keyword>
<dbReference type="GO" id="GO:0004129">
    <property type="term" value="F:cytochrome-c oxidase activity"/>
    <property type="evidence" value="ECO:0007669"/>
    <property type="project" value="UniProtKB-EC"/>
</dbReference>
<evidence type="ECO:0000256" key="12">
    <source>
        <dbReference type="ARBA" id="ARBA00022989"/>
    </source>
</evidence>
<dbReference type="EMBL" id="PYAX01000003">
    <property type="protein sequence ID" value="PSL56897.1"/>
    <property type="molecule type" value="Genomic_DNA"/>
</dbReference>
<keyword evidence="11 18" id="KW-0249">Electron transport</keyword>
<evidence type="ECO:0000256" key="19">
    <source>
        <dbReference type="RuleBase" id="RU363061"/>
    </source>
</evidence>
<dbReference type="NCBIfam" id="TIGR02891">
    <property type="entry name" value="CtaD_CoxA"/>
    <property type="match status" value="1"/>
</dbReference>
<keyword evidence="10" id="KW-1278">Translocase</keyword>
<evidence type="ECO:0000313" key="22">
    <source>
        <dbReference type="EMBL" id="PSL56897.1"/>
    </source>
</evidence>
<evidence type="ECO:0000256" key="2">
    <source>
        <dbReference type="ARBA" id="ARBA00004673"/>
    </source>
</evidence>
<keyword evidence="12 19" id="KW-1133">Transmembrane helix</keyword>
<feature type="domain" description="Cytochrome oxidase subunit I profile" evidence="21">
    <location>
        <begin position="24"/>
        <end position="534"/>
    </location>
</feature>
<feature type="compositionally biased region" description="Low complexity" evidence="20">
    <location>
        <begin position="571"/>
        <end position="581"/>
    </location>
</feature>
<comment type="caution">
    <text evidence="22">The sequence shown here is derived from an EMBL/GenBank/DDBJ whole genome shotgun (WGS) entry which is preliminary data.</text>
</comment>
<dbReference type="OrthoDB" id="9803294at2"/>
<feature type="transmembrane region" description="Helical" evidence="19">
    <location>
        <begin position="205"/>
        <end position="231"/>
    </location>
</feature>
<keyword evidence="23" id="KW-1185">Reference proteome</keyword>
<feature type="transmembrane region" description="Helical" evidence="19">
    <location>
        <begin position="427"/>
        <end position="449"/>
    </location>
</feature>
<comment type="pathway">
    <text evidence="2 19">Energy metabolism; oxidative phosphorylation.</text>
</comment>
<evidence type="ECO:0000256" key="13">
    <source>
        <dbReference type="ARBA" id="ARBA00023004"/>
    </source>
</evidence>
<feature type="transmembrane region" description="Helical" evidence="19">
    <location>
        <begin position="79"/>
        <end position="104"/>
    </location>
</feature>
<dbReference type="PROSITE" id="PS00077">
    <property type="entry name" value="COX1_CUB"/>
    <property type="match status" value="1"/>
</dbReference>
<comment type="subcellular location">
    <subcellularLocation>
        <location evidence="1 19">Cell membrane</location>
        <topology evidence="1 19">Multi-pass membrane protein</topology>
    </subcellularLocation>
</comment>
<dbReference type="RefSeq" id="WP_106615264.1">
    <property type="nucleotide sequence ID" value="NZ_PYAX01000003.1"/>
</dbReference>
<feature type="transmembrane region" description="Helical" evidence="19">
    <location>
        <begin position="357"/>
        <end position="377"/>
    </location>
</feature>
<organism evidence="22 23">
    <name type="scientific">Saccharothrix carnea</name>
    <dbReference type="NCBI Taxonomy" id="1280637"/>
    <lineage>
        <taxon>Bacteria</taxon>
        <taxon>Bacillati</taxon>
        <taxon>Actinomycetota</taxon>
        <taxon>Actinomycetes</taxon>
        <taxon>Pseudonocardiales</taxon>
        <taxon>Pseudonocardiaceae</taxon>
        <taxon>Saccharothrix</taxon>
    </lineage>
</organism>
<keyword evidence="15 19" id="KW-0472">Membrane</keyword>
<evidence type="ECO:0000256" key="20">
    <source>
        <dbReference type="SAM" id="MobiDB-lite"/>
    </source>
</evidence>
<sequence length="595" mass="65817">MTAVAPQPIATRPFGTREAVKGSFLLRMFRTTDHKQIGIMYLVTSFAFFMVGGAMAMLMRTELARPGMQFLSQEQFNQLFTMHGTVMLLLYATPIVFGFANFILPLQIGSPDVAFPRLNAFSYWLYLFGGLIVMAGFLTPGGAADFGWFAYTPLSNAIHSPGVGADLWISGLVVGGLGTILGAVNMITTVVCLRAPGMTMFRMPIFTWNILVTSVLVLLAFPILTAALLGLLADRHLGAHVFDPANGGVILWQHLFWFFGHPEVYIVALPFFGIVSEIFPVFSRKPIFGYNGLVYATLGIAALSVAVWAHHMYATGAVLLPFFAFMTFLIAVPTGIKFFNWIGTMWKGQLTFETPMLFSIGFIVTFLFGGLSGILLAAPAIDFHVSDTYFVVAHFHYVLYGTIVFATFAGIYFWFPKITGRMMDEPLGKLHFWTTFLGFHATFLVQHWLGNEGMPRRYADYLPSDGFTTLNTISTIGAYILGASTLPFIWNIFKSYRYGETVKVDDPWGFGNSLEWATSCPPPRHNFTELPRIRSARPAFELHYPHMIERIHNEAHVTFTGKAIAHEDAPKAPSEVAAAAVQSGTASEGTEGDHK</sequence>
<comment type="function">
    <text evidence="16 19">Cytochrome c oxidase is the component of the respiratory chain that catalyzes the reduction of oxygen to water. Subunits 1-3 form the functional core of the enzyme complex. CO I is the catalytic subunit of the enzyme. Electrons originating in cytochrome c are transferred via the copper A center of subunit 2 and heme A of subunit 1 to the bimetallic center formed by heme A3 and copper B.</text>
</comment>
<keyword evidence="7 18" id="KW-0679">Respiratory chain</keyword>
<dbReference type="FunFam" id="1.20.210.10:FF:000003">
    <property type="entry name" value="Cytochrome c oxidase subunit 1"/>
    <property type="match status" value="1"/>
</dbReference>
<dbReference type="InterPro" id="IPR014241">
    <property type="entry name" value="Cyt_c_oxidase_su1_bac"/>
</dbReference>
<keyword evidence="8 18" id="KW-0812">Transmembrane</keyword>
<evidence type="ECO:0000256" key="4">
    <source>
        <dbReference type="ARBA" id="ARBA00022448"/>
    </source>
</evidence>
<evidence type="ECO:0000313" key="23">
    <source>
        <dbReference type="Proteomes" id="UP000241118"/>
    </source>
</evidence>
<keyword evidence="14 19" id="KW-0186">Copper</keyword>
<dbReference type="PRINTS" id="PR01165">
    <property type="entry name" value="CYCOXIDASEI"/>
</dbReference>
<dbReference type="PANTHER" id="PTHR10422">
    <property type="entry name" value="CYTOCHROME C OXIDASE SUBUNIT 1"/>
    <property type="match status" value="1"/>
</dbReference>
<feature type="transmembrane region" description="Helical" evidence="19">
    <location>
        <begin position="397"/>
        <end position="415"/>
    </location>
</feature>
<dbReference type="Gene3D" id="1.20.210.10">
    <property type="entry name" value="Cytochrome c oxidase-like, subunit I domain"/>
    <property type="match status" value="1"/>
</dbReference>
<feature type="transmembrane region" description="Helical" evidence="19">
    <location>
        <begin position="251"/>
        <end position="275"/>
    </location>
</feature>
<dbReference type="AlphaFoldDB" id="A0A2P8IEL3"/>
<dbReference type="UniPathway" id="UPA00705"/>
<feature type="region of interest" description="Disordered" evidence="20">
    <location>
        <begin position="570"/>
        <end position="595"/>
    </location>
</feature>
<evidence type="ECO:0000256" key="9">
    <source>
        <dbReference type="ARBA" id="ARBA00022723"/>
    </source>
</evidence>
<dbReference type="Proteomes" id="UP000241118">
    <property type="component" value="Unassembled WGS sequence"/>
</dbReference>
<evidence type="ECO:0000256" key="18">
    <source>
        <dbReference type="RuleBase" id="RU000370"/>
    </source>
</evidence>
<dbReference type="PROSITE" id="PS50855">
    <property type="entry name" value="COX1"/>
    <property type="match status" value="1"/>
</dbReference>
<evidence type="ECO:0000256" key="3">
    <source>
        <dbReference type="ARBA" id="ARBA00009578"/>
    </source>
</evidence>
<dbReference type="GO" id="GO:0005886">
    <property type="term" value="C:plasma membrane"/>
    <property type="evidence" value="ECO:0007669"/>
    <property type="project" value="UniProtKB-SubCell"/>
</dbReference>
<feature type="transmembrane region" description="Helical" evidence="19">
    <location>
        <begin position="314"/>
        <end position="336"/>
    </location>
</feature>
<gene>
    <name evidence="22" type="ORF">B0I31_103657</name>
</gene>
<dbReference type="SUPFAM" id="SSF81442">
    <property type="entry name" value="Cytochrome c oxidase subunit I-like"/>
    <property type="match status" value="1"/>
</dbReference>
<dbReference type="GO" id="GO:0015990">
    <property type="term" value="P:electron transport coupled proton transport"/>
    <property type="evidence" value="ECO:0007669"/>
    <property type="project" value="InterPro"/>
</dbReference>
<evidence type="ECO:0000259" key="21">
    <source>
        <dbReference type="PROSITE" id="PS50855"/>
    </source>
</evidence>
<dbReference type="Pfam" id="PF00115">
    <property type="entry name" value="COX1"/>
    <property type="match status" value="1"/>
</dbReference>
<keyword evidence="6 18" id="KW-0349">Heme</keyword>
<dbReference type="InterPro" id="IPR023615">
    <property type="entry name" value="Cyt_c_Oxase_su1_BS"/>
</dbReference>
<protein>
    <recommendedName>
        <fullName evidence="19">Cytochrome c oxidase subunit 1</fullName>
        <ecNumber evidence="19">7.1.1.9</ecNumber>
    </recommendedName>
</protein>
<evidence type="ECO:0000256" key="7">
    <source>
        <dbReference type="ARBA" id="ARBA00022660"/>
    </source>
</evidence>
<evidence type="ECO:0000256" key="11">
    <source>
        <dbReference type="ARBA" id="ARBA00022982"/>
    </source>
</evidence>
<feature type="transmembrane region" description="Helical" evidence="19">
    <location>
        <begin position="168"/>
        <end position="193"/>
    </location>
</feature>
<reference evidence="22 23" key="1">
    <citation type="submission" date="2018-03" db="EMBL/GenBank/DDBJ databases">
        <title>Genomic Encyclopedia of Type Strains, Phase III (KMG-III): the genomes of soil and plant-associated and newly described type strains.</title>
        <authorList>
            <person name="Whitman W."/>
        </authorList>
    </citation>
    <scope>NUCLEOTIDE SEQUENCE [LARGE SCALE GENOMIC DNA]</scope>
    <source>
        <strain evidence="22 23">CGMCC 4.7097</strain>
    </source>
</reference>
<dbReference type="CDD" id="cd01662">
    <property type="entry name" value="Ubiquinol_Oxidase_I"/>
    <property type="match status" value="1"/>
</dbReference>
<feature type="transmembrane region" description="Helical" evidence="19">
    <location>
        <begin position="287"/>
        <end position="308"/>
    </location>
</feature>
<evidence type="ECO:0000256" key="14">
    <source>
        <dbReference type="ARBA" id="ARBA00023008"/>
    </source>
</evidence>
<feature type="transmembrane region" description="Helical" evidence="19">
    <location>
        <begin position="124"/>
        <end position="148"/>
    </location>
</feature>
<name>A0A2P8IEL3_SACCR</name>
<dbReference type="GO" id="GO:0046872">
    <property type="term" value="F:metal ion binding"/>
    <property type="evidence" value="ECO:0007669"/>
    <property type="project" value="UniProtKB-KW"/>
</dbReference>
<evidence type="ECO:0000256" key="15">
    <source>
        <dbReference type="ARBA" id="ARBA00023136"/>
    </source>
</evidence>
<comment type="catalytic activity">
    <reaction evidence="17 19">
        <text>4 Fe(II)-[cytochrome c] + O2 + 8 H(+)(in) = 4 Fe(III)-[cytochrome c] + 2 H2O + 4 H(+)(out)</text>
        <dbReference type="Rhea" id="RHEA:11436"/>
        <dbReference type="Rhea" id="RHEA-COMP:10350"/>
        <dbReference type="Rhea" id="RHEA-COMP:14399"/>
        <dbReference type="ChEBI" id="CHEBI:15377"/>
        <dbReference type="ChEBI" id="CHEBI:15378"/>
        <dbReference type="ChEBI" id="CHEBI:15379"/>
        <dbReference type="ChEBI" id="CHEBI:29033"/>
        <dbReference type="ChEBI" id="CHEBI:29034"/>
        <dbReference type="EC" id="7.1.1.9"/>
    </reaction>
</comment>
<evidence type="ECO:0000256" key="5">
    <source>
        <dbReference type="ARBA" id="ARBA00022475"/>
    </source>
</evidence>
<dbReference type="GO" id="GO:0022904">
    <property type="term" value="P:respiratory electron transport chain"/>
    <property type="evidence" value="ECO:0007669"/>
    <property type="project" value="TreeGrafter"/>
</dbReference>
<accession>A0A2P8IEL3</accession>
<evidence type="ECO:0000256" key="16">
    <source>
        <dbReference type="ARBA" id="ARBA00025218"/>
    </source>
</evidence>
<dbReference type="InterPro" id="IPR000883">
    <property type="entry name" value="Cyt_C_Oxase_1"/>
</dbReference>
<keyword evidence="13 19" id="KW-0408">Iron</keyword>
<evidence type="ECO:0000256" key="8">
    <source>
        <dbReference type="ARBA" id="ARBA00022692"/>
    </source>
</evidence>
<dbReference type="InterPro" id="IPR036927">
    <property type="entry name" value="Cyt_c_oxase-like_su1_sf"/>
</dbReference>
<evidence type="ECO:0000256" key="10">
    <source>
        <dbReference type="ARBA" id="ARBA00022967"/>
    </source>
</evidence>
<dbReference type="EC" id="7.1.1.9" evidence="19"/>
<feature type="transmembrane region" description="Helical" evidence="19">
    <location>
        <begin position="37"/>
        <end position="59"/>
    </location>
</feature>
<evidence type="ECO:0000256" key="1">
    <source>
        <dbReference type="ARBA" id="ARBA00004651"/>
    </source>
</evidence>
<feature type="transmembrane region" description="Helical" evidence="19">
    <location>
        <begin position="469"/>
        <end position="493"/>
    </location>
</feature>
<evidence type="ECO:0000256" key="6">
    <source>
        <dbReference type="ARBA" id="ARBA00022617"/>
    </source>
</evidence>
<proteinExistence type="inferred from homology"/>
<dbReference type="PANTHER" id="PTHR10422:SF18">
    <property type="entry name" value="CYTOCHROME C OXIDASE SUBUNIT 1"/>
    <property type="match status" value="1"/>
</dbReference>
<keyword evidence="9 19" id="KW-0479">Metal-binding</keyword>
<keyword evidence="4 18" id="KW-0813">Transport</keyword>
<evidence type="ECO:0000256" key="17">
    <source>
        <dbReference type="ARBA" id="ARBA00047816"/>
    </source>
</evidence>
<dbReference type="GO" id="GO:0006119">
    <property type="term" value="P:oxidative phosphorylation"/>
    <property type="evidence" value="ECO:0007669"/>
    <property type="project" value="UniProtKB-UniPathway"/>
</dbReference>